<dbReference type="GO" id="GO:0004252">
    <property type="term" value="F:serine-type endopeptidase activity"/>
    <property type="evidence" value="ECO:0007669"/>
    <property type="project" value="UniProtKB-UniRule"/>
</dbReference>
<evidence type="ECO:0000256" key="7">
    <source>
        <dbReference type="ARBA" id="ARBA00022825"/>
    </source>
</evidence>
<keyword evidence="6 9" id="KW-0378">Hydrolase</keyword>
<keyword evidence="9" id="KW-0865">Zymogen</keyword>
<evidence type="ECO:0000313" key="15">
    <source>
        <dbReference type="Proteomes" id="UP000030401"/>
    </source>
</evidence>
<evidence type="ECO:0000256" key="2">
    <source>
        <dbReference type="ARBA" id="ARBA00004613"/>
    </source>
</evidence>
<dbReference type="EMBL" id="AVPG01000027">
    <property type="protein sequence ID" value="KGX85054.1"/>
    <property type="molecule type" value="Genomic_DNA"/>
</dbReference>
<dbReference type="OrthoDB" id="9798386at2"/>
<evidence type="ECO:0000313" key="14">
    <source>
        <dbReference type="EMBL" id="KGX85054.1"/>
    </source>
</evidence>
<dbReference type="AlphaFoldDB" id="A0A0A5FZ46"/>
<comment type="caution">
    <text evidence="14">The sequence shown here is derived from an EMBL/GenBank/DDBJ whole genome shotgun (WGS) entry which is preliminary data.</text>
</comment>
<feature type="active site" description="Charge relay system" evidence="10 11">
    <location>
        <position position="190"/>
    </location>
</feature>
<feature type="active site" description="Charge relay system" evidence="10 11">
    <location>
        <position position="404"/>
    </location>
</feature>
<organism evidence="14 15">
    <name type="scientific">Pontibacillus litoralis JSM 072002</name>
    <dbReference type="NCBI Taxonomy" id="1385512"/>
    <lineage>
        <taxon>Bacteria</taxon>
        <taxon>Bacillati</taxon>
        <taxon>Bacillota</taxon>
        <taxon>Bacilli</taxon>
        <taxon>Bacillales</taxon>
        <taxon>Bacillaceae</taxon>
        <taxon>Pontibacillus</taxon>
    </lineage>
</organism>
<dbReference type="InterPro" id="IPR000209">
    <property type="entry name" value="Peptidase_S8/S53_dom"/>
</dbReference>
<evidence type="ECO:0000256" key="11">
    <source>
        <dbReference type="PROSITE-ProRule" id="PRU01240"/>
    </source>
</evidence>
<keyword evidence="7 9" id="KW-0720">Serine protease</keyword>
<keyword evidence="9" id="KW-0732">Signal</keyword>
<evidence type="ECO:0000256" key="12">
    <source>
        <dbReference type="RuleBase" id="RU003355"/>
    </source>
</evidence>
<dbReference type="Pfam" id="PF00082">
    <property type="entry name" value="Peptidase_S8"/>
    <property type="match status" value="1"/>
</dbReference>
<comment type="cofactor">
    <cofactor evidence="1">
        <name>Ca(2+)</name>
        <dbReference type="ChEBI" id="CHEBI:29108"/>
    </cofactor>
</comment>
<evidence type="ECO:0000256" key="3">
    <source>
        <dbReference type="ARBA" id="ARBA00011073"/>
    </source>
</evidence>
<reference evidence="14 15" key="1">
    <citation type="submission" date="2013-08" db="EMBL/GenBank/DDBJ databases">
        <authorList>
            <person name="Huang J."/>
            <person name="Wang G."/>
        </authorList>
    </citation>
    <scope>NUCLEOTIDE SEQUENCE [LARGE SCALE GENOMIC DNA]</scope>
    <source>
        <strain evidence="14 15">JSM 072002</strain>
    </source>
</reference>
<protein>
    <recommendedName>
        <fullName evidence="9">Leader peptide-processing serine protease</fullName>
        <ecNumber evidence="9">3.4.21.-</ecNumber>
    </recommendedName>
</protein>
<evidence type="ECO:0000256" key="9">
    <source>
        <dbReference type="PIRNR" id="PIRNR037875"/>
    </source>
</evidence>
<dbReference type="STRING" id="1385512.N784_11200"/>
<dbReference type="InterPro" id="IPR036852">
    <property type="entry name" value="Peptidase_S8/S53_dom_sf"/>
</dbReference>
<dbReference type="EC" id="3.4.21.-" evidence="9"/>
<keyword evidence="5 9" id="KW-0645">Protease</keyword>
<dbReference type="CDD" id="cd07482">
    <property type="entry name" value="Peptidases_S8_Lantibiotic_specific_protease"/>
    <property type="match status" value="1"/>
</dbReference>
<dbReference type="InterPro" id="IPR050131">
    <property type="entry name" value="Peptidase_S8_subtilisin-like"/>
</dbReference>
<gene>
    <name evidence="14" type="ORF">N784_11200</name>
</gene>
<feature type="domain" description="Peptidase S8/S53" evidence="13">
    <location>
        <begin position="135"/>
        <end position="434"/>
    </location>
</feature>
<keyword evidence="15" id="KW-1185">Reference proteome</keyword>
<evidence type="ECO:0000256" key="1">
    <source>
        <dbReference type="ARBA" id="ARBA00001913"/>
    </source>
</evidence>
<evidence type="ECO:0000256" key="8">
    <source>
        <dbReference type="ARBA" id="ARBA00022837"/>
    </source>
</evidence>
<proteinExistence type="inferred from homology"/>
<evidence type="ECO:0000256" key="6">
    <source>
        <dbReference type="ARBA" id="ARBA00022801"/>
    </source>
</evidence>
<dbReference type="eggNOG" id="COG1404">
    <property type="taxonomic scope" value="Bacteria"/>
</dbReference>
<evidence type="ECO:0000259" key="13">
    <source>
        <dbReference type="Pfam" id="PF00082"/>
    </source>
</evidence>
<evidence type="ECO:0000256" key="5">
    <source>
        <dbReference type="ARBA" id="ARBA00022670"/>
    </source>
</evidence>
<dbReference type="PANTHER" id="PTHR43806">
    <property type="entry name" value="PEPTIDASE S8"/>
    <property type="match status" value="1"/>
</dbReference>
<dbReference type="SUPFAM" id="SSF52743">
    <property type="entry name" value="Subtilisin-like"/>
    <property type="match status" value="1"/>
</dbReference>
<dbReference type="PROSITE" id="PS00136">
    <property type="entry name" value="SUBTILASE_ASP"/>
    <property type="match status" value="1"/>
</dbReference>
<comment type="pathway">
    <text evidence="9">Antibiotic biosynthesis.</text>
</comment>
<dbReference type="PANTHER" id="PTHR43806:SF11">
    <property type="entry name" value="CEREVISIN-RELATED"/>
    <property type="match status" value="1"/>
</dbReference>
<sequence length="463" mass="50622">MGNIRRILAISVVFFCLVGQYDLVSAEESSNYYTIMLKNEKDFTSFREETQQFGIDVVYEIEEIGLIQVKATPKELALLERNPEVEKANLSIRAVKEETLPEATSLPLPSLWHLQWDMQDVTENGKSYNVYSGSKDVTVGIIDSGITPSHNDLKENLVPGSKNLVPVNGFRGEEPNETGDITAIQDLTGHGTHVAGQIAANGYMKGVAPEIGIKSYRVFGSQSADSIWIIKAIIEAANDDVDVINLSLGSYLIKGKTFSNGESSKEELAEIKAYQKAVKYAQKKGSVVVAAAGNDSLDVKDKEEMSEFIQEKLDEDGVTFKGKGFDIPAALPGVVTVSSTGPSDELSVFSNYGKGFVDIAAPGGDYRYLQEFGGEKWVSEGWMQKEQILSTAPNGAYFYSSGTSIATPKVAGALALIIDKYDYEDKPNKSIHHLYKYGIEEGSRHNKEELGNGELDLLEALSH</sequence>
<dbReference type="Proteomes" id="UP000030401">
    <property type="component" value="Unassembled WGS sequence"/>
</dbReference>
<evidence type="ECO:0000256" key="10">
    <source>
        <dbReference type="PIRSR" id="PIRSR037875-50"/>
    </source>
</evidence>
<dbReference type="PRINTS" id="PR01779">
    <property type="entry name" value="LANTIPROCESS"/>
</dbReference>
<name>A0A0A5FZ46_9BACI</name>
<dbReference type="InterPro" id="IPR015500">
    <property type="entry name" value="Peptidase_S8_subtilisin-rel"/>
</dbReference>
<feature type="active site" description="Charge relay system" evidence="10 11">
    <location>
        <position position="143"/>
    </location>
</feature>
<dbReference type="GO" id="GO:0005576">
    <property type="term" value="C:extracellular region"/>
    <property type="evidence" value="ECO:0007669"/>
    <property type="project" value="UniProtKB-SubCell"/>
</dbReference>
<dbReference type="InterPro" id="IPR008357">
    <property type="entry name" value="Lanit_process"/>
</dbReference>
<dbReference type="InterPro" id="IPR022398">
    <property type="entry name" value="Peptidase_S8_His-AS"/>
</dbReference>
<dbReference type="PROSITE" id="PS00137">
    <property type="entry name" value="SUBTILASE_HIS"/>
    <property type="match status" value="1"/>
</dbReference>
<keyword evidence="8" id="KW-0106">Calcium</keyword>
<dbReference type="InterPro" id="IPR023827">
    <property type="entry name" value="Peptidase_S8_Asp-AS"/>
</dbReference>
<keyword evidence="4" id="KW-0964">Secreted</keyword>
<dbReference type="Gene3D" id="3.40.50.200">
    <property type="entry name" value="Peptidase S8/S53 domain"/>
    <property type="match status" value="1"/>
</dbReference>
<dbReference type="GO" id="GO:0006508">
    <property type="term" value="P:proteolysis"/>
    <property type="evidence" value="ECO:0007669"/>
    <property type="project" value="UniProtKB-KW"/>
</dbReference>
<dbReference type="InterPro" id="IPR023828">
    <property type="entry name" value="Peptidase_S8_Ser-AS"/>
</dbReference>
<dbReference type="PIRSF" id="PIRSF037875">
    <property type="entry name" value="Peptidase_S8_lp"/>
    <property type="match status" value="1"/>
</dbReference>
<accession>A0A0A5FZ46</accession>
<dbReference type="PROSITE" id="PS00138">
    <property type="entry name" value="SUBTILASE_SER"/>
    <property type="match status" value="1"/>
</dbReference>
<comment type="subcellular location">
    <subcellularLocation>
        <location evidence="2">Secreted</location>
    </subcellularLocation>
</comment>
<dbReference type="PRINTS" id="PR00723">
    <property type="entry name" value="SUBTILISIN"/>
</dbReference>
<dbReference type="PROSITE" id="PS51892">
    <property type="entry name" value="SUBTILASE"/>
    <property type="match status" value="1"/>
</dbReference>
<evidence type="ECO:0000256" key="4">
    <source>
        <dbReference type="ARBA" id="ARBA00022525"/>
    </source>
</evidence>
<comment type="similarity">
    <text evidence="3 9 11 12">Belongs to the peptidase S8 family.</text>
</comment>